<protein>
    <submittedName>
        <fullName evidence="1">Uncharacterized protein</fullName>
    </submittedName>
</protein>
<evidence type="ECO:0000313" key="2">
    <source>
        <dbReference type="Proteomes" id="UP000886653"/>
    </source>
</evidence>
<keyword evidence="2" id="KW-1185">Reference proteome</keyword>
<reference evidence="1" key="1">
    <citation type="submission" date="2013-11" db="EMBL/GenBank/DDBJ databases">
        <title>Genome sequence of the fusiform rust pathogen reveals effectors for host alternation and coevolution with pine.</title>
        <authorList>
            <consortium name="DOE Joint Genome Institute"/>
            <person name="Smith K."/>
            <person name="Pendleton A."/>
            <person name="Kubisiak T."/>
            <person name="Anderson C."/>
            <person name="Salamov A."/>
            <person name="Aerts A."/>
            <person name="Riley R."/>
            <person name="Clum A."/>
            <person name="Lindquist E."/>
            <person name="Ence D."/>
            <person name="Campbell M."/>
            <person name="Kronenberg Z."/>
            <person name="Feau N."/>
            <person name="Dhillon B."/>
            <person name="Hamelin R."/>
            <person name="Burleigh J."/>
            <person name="Smith J."/>
            <person name="Yandell M."/>
            <person name="Nelson C."/>
            <person name="Grigoriev I."/>
            <person name="Davis J."/>
        </authorList>
    </citation>
    <scope>NUCLEOTIDE SEQUENCE</scope>
    <source>
        <strain evidence="1">G11</strain>
    </source>
</reference>
<evidence type="ECO:0000313" key="1">
    <source>
        <dbReference type="EMBL" id="KAG0150398.1"/>
    </source>
</evidence>
<dbReference type="EMBL" id="MU167219">
    <property type="protein sequence ID" value="KAG0150398.1"/>
    <property type="molecule type" value="Genomic_DNA"/>
</dbReference>
<dbReference type="AlphaFoldDB" id="A0A9P6TH37"/>
<sequence>MTSHVTFGVNSHLELVAKQTLNLHYLEVFFFLFHSMGLLQVEWDYDSSLYPIKLRRQSESLSIVASHYTKVFFFFSYTTQIL</sequence>
<organism evidence="1 2">
    <name type="scientific">Cronartium quercuum f. sp. fusiforme G11</name>
    <dbReference type="NCBI Taxonomy" id="708437"/>
    <lineage>
        <taxon>Eukaryota</taxon>
        <taxon>Fungi</taxon>
        <taxon>Dikarya</taxon>
        <taxon>Basidiomycota</taxon>
        <taxon>Pucciniomycotina</taxon>
        <taxon>Pucciniomycetes</taxon>
        <taxon>Pucciniales</taxon>
        <taxon>Coleosporiaceae</taxon>
        <taxon>Cronartium</taxon>
    </lineage>
</organism>
<accession>A0A9P6TH37</accession>
<comment type="caution">
    <text evidence="1">The sequence shown here is derived from an EMBL/GenBank/DDBJ whole genome shotgun (WGS) entry which is preliminary data.</text>
</comment>
<dbReference type="Proteomes" id="UP000886653">
    <property type="component" value="Unassembled WGS sequence"/>
</dbReference>
<name>A0A9P6TH37_9BASI</name>
<gene>
    <name evidence="1" type="ORF">CROQUDRAFT_196047</name>
</gene>
<proteinExistence type="predicted"/>